<evidence type="ECO:0000259" key="4">
    <source>
        <dbReference type="PROSITE" id="PS51118"/>
    </source>
</evidence>
<dbReference type="InterPro" id="IPR036388">
    <property type="entry name" value="WH-like_DNA-bd_sf"/>
</dbReference>
<sequence length="89" mass="10167">MRVLDGRWKVPILFQLFTAPTLRFSKLQRAIPGISQKMLIERLRDLEADGIVSRTVHPVVPPKVEYGLTDRGRGLLPALRALHLWAEQL</sequence>
<dbReference type="PANTHER" id="PTHR33204:SF29">
    <property type="entry name" value="TRANSCRIPTIONAL REGULATOR"/>
    <property type="match status" value="1"/>
</dbReference>
<feature type="domain" description="HTH hxlR-type" evidence="4">
    <location>
        <begin position="1"/>
        <end position="89"/>
    </location>
</feature>
<dbReference type="SUPFAM" id="SSF46785">
    <property type="entry name" value="Winged helix' DNA-binding domain"/>
    <property type="match status" value="1"/>
</dbReference>
<protein>
    <submittedName>
        <fullName evidence="5">DNA-binding HxlR family transcriptional regulator</fullName>
    </submittedName>
</protein>
<dbReference type="InterPro" id="IPR036390">
    <property type="entry name" value="WH_DNA-bd_sf"/>
</dbReference>
<evidence type="ECO:0000256" key="1">
    <source>
        <dbReference type="ARBA" id="ARBA00023015"/>
    </source>
</evidence>
<keyword evidence="2 5" id="KW-0238">DNA-binding</keyword>
<dbReference type="AlphaFoldDB" id="A0A8I2C8F9"/>
<evidence type="ECO:0000313" key="6">
    <source>
        <dbReference type="Proteomes" id="UP000673383"/>
    </source>
</evidence>
<dbReference type="InterPro" id="IPR002577">
    <property type="entry name" value="HTH_HxlR"/>
</dbReference>
<dbReference type="PANTHER" id="PTHR33204">
    <property type="entry name" value="TRANSCRIPTIONAL REGULATOR, MARR FAMILY"/>
    <property type="match status" value="1"/>
</dbReference>
<organism evidence="5 6">
    <name type="scientific">Bradyrhizobium elkanii</name>
    <dbReference type="NCBI Taxonomy" id="29448"/>
    <lineage>
        <taxon>Bacteria</taxon>
        <taxon>Pseudomonadati</taxon>
        <taxon>Pseudomonadota</taxon>
        <taxon>Alphaproteobacteria</taxon>
        <taxon>Hyphomicrobiales</taxon>
        <taxon>Nitrobacteraceae</taxon>
        <taxon>Bradyrhizobium</taxon>
    </lineage>
</organism>
<keyword evidence="1" id="KW-0805">Transcription regulation</keyword>
<accession>A0A8I2C8F9</accession>
<evidence type="ECO:0000256" key="3">
    <source>
        <dbReference type="ARBA" id="ARBA00023163"/>
    </source>
</evidence>
<dbReference type="Gene3D" id="1.10.10.10">
    <property type="entry name" value="Winged helix-like DNA-binding domain superfamily/Winged helix DNA-binding domain"/>
    <property type="match status" value="1"/>
</dbReference>
<evidence type="ECO:0000313" key="5">
    <source>
        <dbReference type="EMBL" id="MBP1296346.1"/>
    </source>
</evidence>
<evidence type="ECO:0000256" key="2">
    <source>
        <dbReference type="ARBA" id="ARBA00023125"/>
    </source>
</evidence>
<dbReference type="EMBL" id="JAFICZ010000001">
    <property type="protein sequence ID" value="MBP1296346.1"/>
    <property type="molecule type" value="Genomic_DNA"/>
</dbReference>
<name>A0A8I2C8F9_BRAEL</name>
<comment type="caution">
    <text evidence="5">The sequence shown here is derived from an EMBL/GenBank/DDBJ whole genome shotgun (WGS) entry which is preliminary data.</text>
</comment>
<keyword evidence="3" id="KW-0804">Transcription</keyword>
<dbReference type="Proteomes" id="UP000673383">
    <property type="component" value="Unassembled WGS sequence"/>
</dbReference>
<dbReference type="PROSITE" id="PS51118">
    <property type="entry name" value="HTH_HXLR"/>
    <property type="match status" value="1"/>
</dbReference>
<reference evidence="5" key="1">
    <citation type="submission" date="2021-02" db="EMBL/GenBank/DDBJ databases">
        <title>Genomic Encyclopedia of Type Strains, Phase IV (KMG-V): Genome sequencing to study the core and pangenomes of soil and plant-associated prokaryotes.</title>
        <authorList>
            <person name="Whitman W."/>
        </authorList>
    </citation>
    <scope>NUCLEOTIDE SEQUENCE</scope>
    <source>
        <strain evidence="5">USDA 406</strain>
    </source>
</reference>
<gene>
    <name evidence="5" type="ORF">JOH49_006099</name>
</gene>
<dbReference type="Pfam" id="PF01638">
    <property type="entry name" value="HxlR"/>
    <property type="match status" value="1"/>
</dbReference>
<dbReference type="GO" id="GO:0003677">
    <property type="term" value="F:DNA binding"/>
    <property type="evidence" value="ECO:0007669"/>
    <property type="project" value="UniProtKB-KW"/>
</dbReference>
<proteinExistence type="predicted"/>